<dbReference type="FunFam" id="2.40.30.10:FF:000001">
    <property type="entry name" value="Elongation factor Tu"/>
    <property type="match status" value="1"/>
</dbReference>
<reference evidence="10" key="1">
    <citation type="journal article" date="2016" name="Ann. Bot.">
        <title>Organellar phylogenomics of an emerging model system: Sphagnum (peatmoss).</title>
        <authorList>
            <person name="Shaw A.J."/>
            <person name="Devos N."/>
            <person name="Liu Y."/>
            <person name="Cox C.J."/>
            <person name="Goffinet B."/>
            <person name="Flatberg K.I."/>
            <person name="Shaw B."/>
        </authorList>
    </citation>
    <scope>NUCLEOTIDE SEQUENCE</scope>
    <source>
        <strain evidence="10">SB4809</strain>
    </source>
</reference>
<keyword evidence="8" id="KW-0378">Hydrolase</keyword>
<dbReference type="FunFam" id="3.40.50.300:FF:000003">
    <property type="entry name" value="Elongation factor Tu"/>
    <property type="match status" value="1"/>
</dbReference>
<name>A0A172N4T8_9BRYO</name>
<evidence type="ECO:0000256" key="6">
    <source>
        <dbReference type="ARBA" id="ARBA00022917"/>
    </source>
</evidence>
<dbReference type="Pfam" id="PF03143">
    <property type="entry name" value="GTP_EFTU_D3"/>
    <property type="match status" value="1"/>
</dbReference>
<dbReference type="GO" id="GO:0000287">
    <property type="term" value="F:magnesium ion binding"/>
    <property type="evidence" value="ECO:0007669"/>
    <property type="project" value="UniProtKB-UniRule"/>
</dbReference>
<feature type="domain" description="Tr-type G" evidence="9">
    <location>
        <begin position="10"/>
        <end position="214"/>
    </location>
</feature>
<evidence type="ECO:0000256" key="2">
    <source>
        <dbReference type="ARBA" id="ARBA00007249"/>
    </source>
</evidence>
<keyword evidence="7 8" id="KW-0342">GTP-binding</keyword>
<keyword evidence="8" id="KW-0460">Magnesium</keyword>
<dbReference type="GO" id="GO:0005525">
    <property type="term" value="F:GTP binding"/>
    <property type="evidence" value="ECO:0007669"/>
    <property type="project" value="UniProtKB-UniRule"/>
</dbReference>
<dbReference type="EMBL" id="KU725443">
    <property type="protein sequence ID" value="AND47241.1"/>
    <property type="molecule type" value="Genomic_DNA"/>
</dbReference>
<dbReference type="NCBIfam" id="NF009372">
    <property type="entry name" value="PRK12735.1"/>
    <property type="match status" value="1"/>
</dbReference>
<evidence type="ECO:0000256" key="7">
    <source>
        <dbReference type="ARBA" id="ARBA00023134"/>
    </source>
</evidence>
<protein>
    <recommendedName>
        <fullName evidence="8">Elongation factor Tu, chloroplastic</fullName>
        <shortName evidence="8">EF-Tu</shortName>
        <ecNumber evidence="8">3.6.5.3</ecNumber>
    </recommendedName>
</protein>
<comment type="subcellular location">
    <subcellularLocation>
        <location evidence="8">Plastid</location>
        <location evidence="8">Chloroplast</location>
    </subcellularLocation>
</comment>
<comment type="function">
    <text evidence="8">GTP hydrolase that promotes the GTP-dependent binding of aminoacyl-tRNA to the A-site of ribosomes during protein biosynthesis.</text>
</comment>
<dbReference type="InterPro" id="IPR009001">
    <property type="entry name" value="Transl_elong_EF1A/Init_IF2_C"/>
</dbReference>
<dbReference type="CDD" id="cd03707">
    <property type="entry name" value="EFTU_III"/>
    <property type="match status" value="1"/>
</dbReference>
<evidence type="ECO:0000256" key="3">
    <source>
        <dbReference type="ARBA" id="ARBA00022640"/>
    </source>
</evidence>
<feature type="binding site" evidence="8">
    <location>
        <position position="26"/>
    </location>
    <ligand>
        <name>Mg(2+)</name>
        <dbReference type="ChEBI" id="CHEBI:18420"/>
    </ligand>
</feature>
<keyword evidence="3 10" id="KW-0934">Plastid</keyword>
<dbReference type="GO" id="GO:0009507">
    <property type="term" value="C:chloroplast"/>
    <property type="evidence" value="ECO:0007669"/>
    <property type="project" value="UniProtKB-SubCell"/>
</dbReference>
<dbReference type="PANTHER" id="PTHR43721">
    <property type="entry name" value="ELONGATION FACTOR TU-RELATED"/>
    <property type="match status" value="1"/>
</dbReference>
<dbReference type="GO" id="GO:0003924">
    <property type="term" value="F:GTPase activity"/>
    <property type="evidence" value="ECO:0007669"/>
    <property type="project" value="UniProtKB-UniRule"/>
</dbReference>
<dbReference type="EC" id="3.6.5.3" evidence="8"/>
<evidence type="ECO:0000313" key="10">
    <source>
        <dbReference type="EMBL" id="AND47241.1"/>
    </source>
</evidence>
<dbReference type="SUPFAM" id="SSF52540">
    <property type="entry name" value="P-loop containing nucleoside triphosphate hydrolases"/>
    <property type="match status" value="1"/>
</dbReference>
<feature type="binding site" evidence="8">
    <location>
        <begin position="81"/>
        <end position="85"/>
    </location>
    <ligand>
        <name>GTP</name>
        <dbReference type="ChEBI" id="CHEBI:37565"/>
    </ligand>
</feature>
<evidence type="ECO:0000256" key="4">
    <source>
        <dbReference type="ARBA" id="ARBA00022741"/>
    </source>
</evidence>
<accession>A0A172N4T8</accession>
<comment type="catalytic activity">
    <reaction evidence="8">
        <text>GTP + H2O = GDP + phosphate + H(+)</text>
        <dbReference type="Rhea" id="RHEA:19669"/>
        <dbReference type="ChEBI" id="CHEBI:15377"/>
        <dbReference type="ChEBI" id="CHEBI:15378"/>
        <dbReference type="ChEBI" id="CHEBI:37565"/>
        <dbReference type="ChEBI" id="CHEBI:43474"/>
        <dbReference type="ChEBI" id="CHEBI:58189"/>
        <dbReference type="EC" id="3.6.5.3"/>
    </reaction>
</comment>
<dbReference type="PROSITE" id="PS51722">
    <property type="entry name" value="G_TR_2"/>
    <property type="match status" value="1"/>
</dbReference>
<organism evidence="10">
    <name type="scientific">Sphagnum capillifolium</name>
    <dbReference type="NCBI Taxonomy" id="128189"/>
    <lineage>
        <taxon>Eukaryota</taxon>
        <taxon>Viridiplantae</taxon>
        <taxon>Streptophyta</taxon>
        <taxon>Embryophyta</taxon>
        <taxon>Bryophyta</taxon>
        <taxon>Sphagnophytina</taxon>
        <taxon>Sphagnopsida</taxon>
        <taxon>Sphagnales</taxon>
        <taxon>Sphagnaceae</taxon>
        <taxon>Sphagnum</taxon>
    </lineage>
</organism>
<dbReference type="PRINTS" id="PR00315">
    <property type="entry name" value="ELONGATNFCT"/>
</dbReference>
<dbReference type="GO" id="GO:0070125">
    <property type="term" value="P:mitochondrial translational elongation"/>
    <property type="evidence" value="ECO:0007669"/>
    <property type="project" value="TreeGrafter"/>
</dbReference>
<gene>
    <name evidence="8 10" type="primary">tufA</name>
</gene>
<comment type="similarity">
    <text evidence="2 8">Belongs to the TRAFAC class translation factor GTPase superfamily. Classic translation factor GTPase family. EF-Tu/EF-1A subfamily.</text>
</comment>
<evidence type="ECO:0000256" key="8">
    <source>
        <dbReference type="HAMAP-Rule" id="MF_00118"/>
    </source>
</evidence>
<dbReference type="Pfam" id="PF00009">
    <property type="entry name" value="GTP_EFTU"/>
    <property type="match status" value="1"/>
</dbReference>
<keyword evidence="10" id="KW-0150">Chloroplast</keyword>
<dbReference type="NCBIfam" id="NF009373">
    <property type="entry name" value="PRK12736.1"/>
    <property type="match status" value="1"/>
</dbReference>
<dbReference type="AlphaFoldDB" id="A0A172N4T8"/>
<dbReference type="InterPro" id="IPR004541">
    <property type="entry name" value="Transl_elong_EFTu/EF1A_bac/org"/>
</dbReference>
<dbReference type="CDD" id="cd03697">
    <property type="entry name" value="EFTU_II"/>
    <property type="match status" value="1"/>
</dbReference>
<feature type="binding site" evidence="8">
    <location>
        <begin position="19"/>
        <end position="26"/>
    </location>
    <ligand>
        <name>GTP</name>
        <dbReference type="ChEBI" id="CHEBI:37565"/>
    </ligand>
</feature>
<keyword evidence="4 8" id="KW-0547">Nucleotide-binding</keyword>
<dbReference type="NCBIfam" id="TIGR00231">
    <property type="entry name" value="small_GTP"/>
    <property type="match status" value="1"/>
</dbReference>
<dbReference type="SUPFAM" id="SSF50465">
    <property type="entry name" value="EF-Tu/eEF-1alpha/eIF2-gamma C-terminal domain"/>
    <property type="match status" value="1"/>
</dbReference>
<dbReference type="NCBIfam" id="NF000766">
    <property type="entry name" value="PRK00049.1"/>
    <property type="match status" value="1"/>
</dbReference>
<feature type="binding site" evidence="8">
    <location>
        <begin position="136"/>
        <end position="139"/>
    </location>
    <ligand>
        <name>GTP</name>
        <dbReference type="ChEBI" id="CHEBI:37565"/>
    </ligand>
</feature>
<keyword evidence="6 8" id="KW-0648">Protein biosynthesis</keyword>
<dbReference type="Gene3D" id="3.40.50.300">
    <property type="entry name" value="P-loop containing nucleotide triphosphate hydrolases"/>
    <property type="match status" value="1"/>
</dbReference>
<proteinExistence type="inferred from homology"/>
<evidence type="ECO:0000259" key="9">
    <source>
        <dbReference type="PROSITE" id="PS51722"/>
    </source>
</evidence>
<dbReference type="InterPro" id="IPR050055">
    <property type="entry name" value="EF-Tu_GTPase"/>
</dbReference>
<dbReference type="NCBIfam" id="TIGR00485">
    <property type="entry name" value="EF-Tu"/>
    <property type="match status" value="1"/>
</dbReference>
<dbReference type="Pfam" id="PF03144">
    <property type="entry name" value="GTP_EFTU_D2"/>
    <property type="match status" value="1"/>
</dbReference>
<dbReference type="InterPro" id="IPR033720">
    <property type="entry name" value="EFTU_2"/>
</dbReference>
<dbReference type="InterPro" id="IPR009000">
    <property type="entry name" value="Transl_B-barrel_sf"/>
</dbReference>
<dbReference type="InterPro" id="IPR000795">
    <property type="entry name" value="T_Tr_GTP-bd_dom"/>
</dbReference>
<keyword evidence="8" id="KW-0479">Metal-binding</keyword>
<comment type="function">
    <text evidence="1">This protein promotes the GTP-dependent binding of aminoacyl-tRNA to the A-site of ribosomes during protein biosynthesis.</text>
</comment>
<evidence type="ECO:0000256" key="1">
    <source>
        <dbReference type="ARBA" id="ARBA00003982"/>
    </source>
</evidence>
<dbReference type="GO" id="GO:0003746">
    <property type="term" value="F:translation elongation factor activity"/>
    <property type="evidence" value="ECO:0007669"/>
    <property type="project" value="UniProtKB-UniRule"/>
</dbReference>
<dbReference type="InterPro" id="IPR004160">
    <property type="entry name" value="Transl_elong_EFTu/EF1A_C"/>
</dbReference>
<geneLocation type="chloroplast" evidence="10"/>
<dbReference type="GO" id="GO:0005739">
    <property type="term" value="C:mitochondrion"/>
    <property type="evidence" value="ECO:0007669"/>
    <property type="project" value="TreeGrafter"/>
</dbReference>
<dbReference type="InterPro" id="IPR027417">
    <property type="entry name" value="P-loop_NTPase"/>
</dbReference>
<dbReference type="InterPro" id="IPR004161">
    <property type="entry name" value="EFTu-like_2"/>
</dbReference>
<evidence type="ECO:0000256" key="5">
    <source>
        <dbReference type="ARBA" id="ARBA00022768"/>
    </source>
</evidence>
<dbReference type="PANTHER" id="PTHR43721:SF5">
    <property type="entry name" value="ELONGATION FACTOR TU, CHLOROPLASTIC"/>
    <property type="match status" value="1"/>
</dbReference>
<keyword evidence="5 8" id="KW-0251">Elongation factor</keyword>
<dbReference type="Gene3D" id="2.40.30.10">
    <property type="entry name" value="Translation factors"/>
    <property type="match status" value="2"/>
</dbReference>
<dbReference type="InterPro" id="IPR005225">
    <property type="entry name" value="Small_GTP-bd"/>
</dbReference>
<dbReference type="HAMAP" id="MF_00118_B">
    <property type="entry name" value="EF_Tu_B"/>
    <property type="match status" value="1"/>
</dbReference>
<dbReference type="InterPro" id="IPR041709">
    <property type="entry name" value="EF-Tu_GTP-bd"/>
</dbReference>
<dbReference type="SUPFAM" id="SSF50447">
    <property type="entry name" value="Translation proteins"/>
    <property type="match status" value="1"/>
</dbReference>
<dbReference type="CDD" id="cd01884">
    <property type="entry name" value="EF_Tu"/>
    <property type="match status" value="1"/>
</dbReference>
<sequence length="410" mass="45775">MAREKFERTKPHVNIGTIGHVDHGKTTLTAAITMALAAMRGYTAKKYDRIYIAPEEKARGITINTVHVEYETSLRHYAHIDCPGHVDYVRNMITGAAQMDGAILVVSGADGPMPQTREHILLAKQVGISNIVVFLNKEDQIDNEESLKLVEFEVREILSYYEFPGEKIPVVSGSALIALESLTENPNLKRGTNKWVDKIYDLMDQVDIHITIPKRRIDKPFLMAVEDAFPTKGHGTIVTGRIERGIIRIGETVEIVGLRGSHSTIVTSLEMFQKTLEESIAGDNVGILLGDVQRKNIRRGMIIAKPGTVKSHIRFEAQVYILRKEEGGRHSPFFPGYRPQFYIRTIVVTGKIESFQYASSGEKTRMVMPGDHIKMVVELVQPVVIEKKMRFAIREGGHTVGAGVISGLLH</sequence>